<dbReference type="RefSeq" id="WP_146796504.1">
    <property type="nucleotide sequence ID" value="NZ_BJUU01000023.1"/>
</dbReference>
<reference evidence="1 2" key="1">
    <citation type="submission" date="2019-07" db="EMBL/GenBank/DDBJ databases">
        <title>Whole genome shotgun sequence of Agrococcus baldri NBRC 103055.</title>
        <authorList>
            <person name="Hosoyama A."/>
            <person name="Uohara A."/>
            <person name="Ohji S."/>
            <person name="Ichikawa N."/>
        </authorList>
    </citation>
    <scope>NUCLEOTIDE SEQUENCE [LARGE SCALE GENOMIC DNA]</scope>
    <source>
        <strain evidence="1 2">NBRC 103055</strain>
    </source>
</reference>
<dbReference type="Pfam" id="PF13714">
    <property type="entry name" value="PEP_mutase"/>
    <property type="match status" value="1"/>
</dbReference>
<evidence type="ECO:0000313" key="2">
    <source>
        <dbReference type="Proteomes" id="UP000321749"/>
    </source>
</evidence>
<keyword evidence="2" id="KW-1185">Reference proteome</keyword>
<comment type="caution">
    <text evidence="1">The sequence shown here is derived from an EMBL/GenBank/DDBJ whole genome shotgun (WGS) entry which is preliminary data.</text>
</comment>
<dbReference type="PANTHER" id="PTHR42905:SF16">
    <property type="entry name" value="CARBOXYPHOSPHONOENOLPYRUVATE PHOSPHONOMUTASE-LIKE PROTEIN (AFU_ORTHOLOGUE AFUA_5G07230)"/>
    <property type="match status" value="1"/>
</dbReference>
<dbReference type="AlphaFoldDB" id="A0AA87RJC9"/>
<dbReference type="InterPro" id="IPR039556">
    <property type="entry name" value="ICL/PEPM"/>
</dbReference>
<sequence>MSELSTKATALLRMHDDFVVLPTAWDAWSARAIVDAGFSAISVGSHPLAESRGQQDGEGMSLDDALEGVSRITAAVDVPVSADLESGYDTPPAELIERLLEAGAVGLNIEDTVHSEGRIRAPQEHADYVAGMRAAADAAGVDVVINARTDAFARPELHGGDPLEQAIERMLLAEQAGARSLYPVKPPTTEALAAILERVTLPVNVTAHPIKGSVAGDLAATRASGARRVTFGPLLQMALTETVAELSRPWR</sequence>
<dbReference type="EMBL" id="BJUU01000023">
    <property type="protein sequence ID" value="GEK81265.1"/>
    <property type="molecule type" value="Genomic_DNA"/>
</dbReference>
<proteinExistence type="predicted"/>
<dbReference type="Gene3D" id="3.20.20.60">
    <property type="entry name" value="Phosphoenolpyruvate-binding domains"/>
    <property type="match status" value="1"/>
</dbReference>
<evidence type="ECO:0000313" key="1">
    <source>
        <dbReference type="EMBL" id="GEK81265.1"/>
    </source>
</evidence>
<dbReference type="SUPFAM" id="SSF51621">
    <property type="entry name" value="Phosphoenolpyruvate/pyruvate domain"/>
    <property type="match status" value="1"/>
</dbReference>
<dbReference type="CDD" id="cd00377">
    <property type="entry name" value="ICL_PEPM"/>
    <property type="match status" value="1"/>
</dbReference>
<dbReference type="InterPro" id="IPR015813">
    <property type="entry name" value="Pyrv/PenolPyrv_kinase-like_dom"/>
</dbReference>
<name>A0AA87RJC9_9MICO</name>
<gene>
    <name evidence="1" type="ORF">ABA31_26160</name>
</gene>
<dbReference type="GO" id="GO:0003824">
    <property type="term" value="F:catalytic activity"/>
    <property type="evidence" value="ECO:0007669"/>
    <property type="project" value="InterPro"/>
</dbReference>
<accession>A0AA87RJC9</accession>
<dbReference type="InterPro" id="IPR040442">
    <property type="entry name" value="Pyrv_kinase-like_dom_sf"/>
</dbReference>
<protein>
    <submittedName>
        <fullName evidence="1">Phosphonomutase</fullName>
    </submittedName>
</protein>
<dbReference type="PANTHER" id="PTHR42905">
    <property type="entry name" value="PHOSPHOENOLPYRUVATE CARBOXYLASE"/>
    <property type="match status" value="1"/>
</dbReference>
<organism evidence="1 2">
    <name type="scientific">Agrococcus baldri</name>
    <dbReference type="NCBI Taxonomy" id="153730"/>
    <lineage>
        <taxon>Bacteria</taxon>
        <taxon>Bacillati</taxon>
        <taxon>Actinomycetota</taxon>
        <taxon>Actinomycetes</taxon>
        <taxon>Micrococcales</taxon>
        <taxon>Microbacteriaceae</taxon>
        <taxon>Agrococcus</taxon>
    </lineage>
</organism>
<dbReference type="Proteomes" id="UP000321749">
    <property type="component" value="Unassembled WGS sequence"/>
</dbReference>